<evidence type="ECO:0000313" key="5">
    <source>
        <dbReference type="Proteomes" id="UP000245695"/>
    </source>
</evidence>
<keyword evidence="2" id="KW-0560">Oxidoreductase</keyword>
<dbReference type="PANTHER" id="PTHR43673:SF10">
    <property type="entry name" value="NADH DEHYDROGENASE_NAD(P)H NITROREDUCTASE XCC3605-RELATED"/>
    <property type="match status" value="1"/>
</dbReference>
<dbReference type="PANTHER" id="PTHR43673">
    <property type="entry name" value="NAD(P)H NITROREDUCTASE YDGI-RELATED"/>
    <property type="match status" value="1"/>
</dbReference>
<dbReference type="Proteomes" id="UP000245695">
    <property type="component" value="Chromosome 1"/>
</dbReference>
<gene>
    <name evidence="4" type="ORF">FRIFI_2740</name>
</gene>
<dbReference type="CDD" id="cd02062">
    <property type="entry name" value="Nitro_FMN_reductase"/>
    <property type="match status" value="1"/>
</dbReference>
<feature type="domain" description="Putative nitroreductase TM1586" evidence="3">
    <location>
        <begin position="2"/>
        <end position="119"/>
    </location>
</feature>
<organism evidence="4 5">
    <name type="scientific">Romboutsia hominis</name>
    <dbReference type="NCBI Taxonomy" id="1507512"/>
    <lineage>
        <taxon>Bacteria</taxon>
        <taxon>Bacillati</taxon>
        <taxon>Bacillota</taxon>
        <taxon>Clostridia</taxon>
        <taxon>Peptostreptococcales</taxon>
        <taxon>Peptostreptococcaceae</taxon>
        <taxon>Romboutsia</taxon>
    </lineage>
</organism>
<dbReference type="InterPro" id="IPR000415">
    <property type="entry name" value="Nitroreductase-like"/>
</dbReference>
<dbReference type="SUPFAM" id="SSF55469">
    <property type="entry name" value="FMN-dependent nitroreductase-like"/>
    <property type="match status" value="1"/>
</dbReference>
<reference evidence="4 5" key="1">
    <citation type="submission" date="2014-09" db="EMBL/GenBank/DDBJ databases">
        <authorList>
            <person name="Hornung B.V."/>
        </authorList>
    </citation>
    <scope>NUCLEOTIDE SEQUENCE [LARGE SCALE GENOMIC DNA]</scope>
    <source>
        <strain evidence="4 5">FRIFI</strain>
    </source>
</reference>
<sequence>MDLYDAIFYRRTIKEYSNRAVKPELMKEIKEICKSIDYLNEELDIKAHLIDRGHLIQFLMKKDCNIKAPHYILVTSNKGEDYLQNIGFAIENVVLQLTTLGLGTCWIECNLSQEDVKEIIDIDTESIEIYSKEQVKEEDIELEESIEESEEQPYIVIAFGYPKEGEHIFRNVNAEPRRKRIKEISKKMDRKWTKILSAVRMSSSVKNVQPWRFYNTKTSIDIYEEKQKKSIEKMSKISMGICLRNFDIACKKYDMKVKYEKTKAKKRLGKEYYISAIIEE</sequence>
<dbReference type="RefSeq" id="WP_166506133.1">
    <property type="nucleotide sequence ID" value="NZ_JAKNTL010000002.1"/>
</dbReference>
<evidence type="ECO:0000256" key="1">
    <source>
        <dbReference type="ARBA" id="ARBA00007118"/>
    </source>
</evidence>
<protein>
    <submittedName>
        <fullName evidence="4">Nitroreductase family</fullName>
    </submittedName>
</protein>
<dbReference type="Gene3D" id="3.40.109.10">
    <property type="entry name" value="NADH Oxidase"/>
    <property type="match status" value="1"/>
</dbReference>
<dbReference type="Pfam" id="PF14512">
    <property type="entry name" value="TM1586_NiRdase"/>
    <property type="match status" value="2"/>
</dbReference>
<dbReference type="KEGG" id="rhom:FRIFI_2740"/>
<dbReference type="EMBL" id="LN650648">
    <property type="protein sequence ID" value="CEI74257.1"/>
    <property type="molecule type" value="Genomic_DNA"/>
</dbReference>
<accession>A0A2P2BV72</accession>
<name>A0A2P2BV72_9FIRM</name>
<keyword evidence="5" id="KW-1185">Reference proteome</keyword>
<feature type="domain" description="Putative nitroreductase TM1586" evidence="3">
    <location>
        <begin position="147"/>
        <end position="249"/>
    </location>
</feature>
<evidence type="ECO:0000313" key="4">
    <source>
        <dbReference type="EMBL" id="CEI74257.1"/>
    </source>
</evidence>
<evidence type="ECO:0000256" key="2">
    <source>
        <dbReference type="ARBA" id="ARBA00023002"/>
    </source>
</evidence>
<proteinExistence type="inferred from homology"/>
<comment type="similarity">
    <text evidence="1">Belongs to the nitroreductase family.</text>
</comment>
<dbReference type="InterPro" id="IPR029478">
    <property type="entry name" value="TM1586_NiRdase"/>
</dbReference>
<dbReference type="AlphaFoldDB" id="A0A2P2BV72"/>
<evidence type="ECO:0000259" key="3">
    <source>
        <dbReference type="Pfam" id="PF14512"/>
    </source>
</evidence>
<dbReference type="GO" id="GO:0016491">
    <property type="term" value="F:oxidoreductase activity"/>
    <property type="evidence" value="ECO:0007669"/>
    <property type="project" value="UniProtKB-KW"/>
</dbReference>
<dbReference type="Gene3D" id="3.40.109.30">
    <property type="entry name" value="putative nitroreductase (tm1586), domain 2"/>
    <property type="match status" value="1"/>
</dbReference>